<organism evidence="2 3">
    <name type="scientific">Paramecium sonneborni</name>
    <dbReference type="NCBI Taxonomy" id="65129"/>
    <lineage>
        <taxon>Eukaryota</taxon>
        <taxon>Sar</taxon>
        <taxon>Alveolata</taxon>
        <taxon>Ciliophora</taxon>
        <taxon>Intramacronucleata</taxon>
        <taxon>Oligohymenophorea</taxon>
        <taxon>Peniculida</taxon>
        <taxon>Parameciidae</taxon>
        <taxon>Paramecium</taxon>
    </lineage>
</organism>
<dbReference type="PANTHER" id="PTHR45912:SF3">
    <property type="entry name" value="CILIA- AND FLAGELLA-ASSOCIATED PROTEIN 47"/>
    <property type="match status" value="1"/>
</dbReference>
<dbReference type="Proteomes" id="UP000692954">
    <property type="component" value="Unassembled WGS sequence"/>
</dbReference>
<dbReference type="AlphaFoldDB" id="A0A8S1QYY9"/>
<dbReference type="GO" id="GO:0005929">
    <property type="term" value="C:cilium"/>
    <property type="evidence" value="ECO:0007669"/>
    <property type="project" value="TreeGrafter"/>
</dbReference>
<feature type="compositionally biased region" description="Basic residues" evidence="1">
    <location>
        <begin position="530"/>
        <end position="542"/>
    </location>
</feature>
<feature type="region of interest" description="Disordered" evidence="1">
    <location>
        <begin position="528"/>
        <end position="560"/>
    </location>
</feature>
<feature type="compositionally biased region" description="Basic and acidic residues" evidence="1">
    <location>
        <begin position="543"/>
        <end position="560"/>
    </location>
</feature>
<reference evidence="2" key="1">
    <citation type="submission" date="2021-01" db="EMBL/GenBank/DDBJ databases">
        <authorList>
            <consortium name="Genoscope - CEA"/>
            <person name="William W."/>
        </authorList>
    </citation>
    <scope>NUCLEOTIDE SEQUENCE</scope>
</reference>
<name>A0A8S1QYY9_9CILI</name>
<sequence length="560" mass="65844">MNKSSLSYLKSSYYLQEHQQKLFLMKLYSRIYRQIRLMRLLFIYEIQHKMHVEQECEMQGAIAAGLSMKLIVTFETATLDSFTDQLKIVTDGQYSINIPLHAFPAQAAIIYEPFINLGFVRVRKEKVDKIHFQNEGKAAGRVELKLDKIVEFRIEPNSFTLIPGQEFTVTVFYKPRDAGIFRGIIEVFAEGQQSGLNLKNPIEINATSIQFTRFLIDQNGTQSNTFHFGTMFYGQQKQIEAYLINNTPRQQKFKVKLKQGLHEREETLKLQTPAELGLEQTERIMECWPEEGVIEQYSQVTIIFKCKPKVNEELQMKTRQFALNQDKKIELEEFHYSAIFDFNDDEPLIILLFIVFVHKLNFLLFKLYNLDIVFEVSNMSKVQSILIGFPTIPYFSVNPQLKKLAINEKINFWVTFRPKHVGQFSNVLNAELLGGVFKIPIKVTGICSQMLITQNNNLEKELIRNFQRSFYLWNHQNINRLSIMDSLNIELQSFEMSQIVSFIILIGVDKIEEMKRLNKDKYNEYLKQHREQKRTRISKQKKNQVDDREDESDKKMNHQF</sequence>
<dbReference type="EMBL" id="CAJJDN010000128">
    <property type="protein sequence ID" value="CAD8120828.1"/>
    <property type="molecule type" value="Genomic_DNA"/>
</dbReference>
<comment type="caution">
    <text evidence="2">The sequence shown here is derived from an EMBL/GenBank/DDBJ whole genome shotgun (WGS) entry which is preliminary data.</text>
</comment>
<evidence type="ECO:0000256" key="1">
    <source>
        <dbReference type="SAM" id="MobiDB-lite"/>
    </source>
</evidence>
<accession>A0A8S1QYY9</accession>
<dbReference type="GO" id="GO:0060271">
    <property type="term" value="P:cilium assembly"/>
    <property type="evidence" value="ECO:0007669"/>
    <property type="project" value="TreeGrafter"/>
</dbReference>
<keyword evidence="3" id="KW-1185">Reference proteome</keyword>
<evidence type="ECO:0000313" key="3">
    <source>
        <dbReference type="Proteomes" id="UP000692954"/>
    </source>
</evidence>
<proteinExistence type="predicted"/>
<gene>
    <name evidence="2" type="ORF">PSON_ATCC_30995.1.T1280080</name>
</gene>
<protein>
    <recommendedName>
        <fullName evidence="4">Abnormal spindle-like microcephaly-associated protein ASH domain-containing protein</fullName>
    </recommendedName>
</protein>
<evidence type="ECO:0008006" key="4">
    <source>
        <dbReference type="Google" id="ProtNLM"/>
    </source>
</evidence>
<dbReference type="OrthoDB" id="10060824at2759"/>
<evidence type="ECO:0000313" key="2">
    <source>
        <dbReference type="EMBL" id="CAD8120828.1"/>
    </source>
</evidence>
<dbReference type="PANTHER" id="PTHR45912">
    <property type="entry name" value="CILIA- AND FLAGELLA-ASSOCIATED PROTEIN 47"/>
    <property type="match status" value="1"/>
</dbReference>